<evidence type="ECO:0000313" key="1">
    <source>
        <dbReference type="EMBL" id="AGC02428.1"/>
    </source>
</evidence>
<gene>
    <name evidence="1" type="ORF">Moumou_00913</name>
</gene>
<keyword evidence="2" id="KW-1185">Reference proteome</keyword>
<name>L7RE65_9VIRU</name>
<dbReference type="RefSeq" id="YP_007354864.1">
    <property type="nucleotide sequence ID" value="NC_020104.1"/>
</dbReference>
<accession>L7RE65</accession>
<dbReference type="EMBL" id="JX962719">
    <property type="protein sequence ID" value="AGC02428.1"/>
    <property type="molecule type" value="Genomic_DNA"/>
</dbReference>
<dbReference type="GeneID" id="14446167"/>
<dbReference type="KEGG" id="vg:14446167"/>
<protein>
    <submittedName>
        <fullName evidence="1">Uncharacterized protein</fullName>
    </submittedName>
</protein>
<evidence type="ECO:0000313" key="2">
    <source>
        <dbReference type="Proteomes" id="UP000201640"/>
    </source>
</evidence>
<sequence>MSDLIPVFFYPGGDKIDPINLPRGTIFKWADNLGGGILDGPIPWGTRRPDGKFAHTAASSKRPDGIQVVEYYY</sequence>
<proteinExistence type="predicted"/>
<reference evidence="1 2" key="1">
    <citation type="journal article" date="2012" name="Genome Biol. Evol.">
        <title>Related Giant Viruses in Distant Locations and Different Habitats: Acanthamoeba polyphaga moumouvirus Represents a Third Lineage of the Mimiviridae That Is Close to the Megavirus Lineage.</title>
        <authorList>
            <person name="Yoosuf N."/>
            <person name="Yutin N."/>
            <person name="Colson P."/>
            <person name="Shabalina S.A."/>
            <person name="Pagnier I."/>
            <person name="Robert C."/>
            <person name="Azza S."/>
            <person name="Klose T."/>
            <person name="Wong J."/>
            <person name="Rossmann M.G."/>
            <person name="La Scola B."/>
            <person name="Raoult D."/>
            <person name="Koonin E.V."/>
        </authorList>
    </citation>
    <scope>NUCLEOTIDE SEQUENCE [LARGE SCALE GENOMIC DNA]</scope>
    <source>
        <strain evidence="1 2">M10A</strain>
    </source>
</reference>
<dbReference type="Proteomes" id="UP000201640">
    <property type="component" value="Segment"/>
</dbReference>
<organism evidence="1 2">
    <name type="scientific">Acanthamoeba polyphaga moumouvirus</name>
    <dbReference type="NCBI Taxonomy" id="1269028"/>
    <lineage>
        <taxon>Viruses</taxon>
        <taxon>Varidnaviria</taxon>
        <taxon>Bamfordvirae</taxon>
        <taxon>Nucleocytoviricota</taxon>
        <taxon>Megaviricetes</taxon>
        <taxon>Imitervirales</taxon>
        <taxon>Mimiviridae</taxon>
        <taxon>Megamimivirinae</taxon>
        <taxon>Moumouvirus</taxon>
    </lineage>
</organism>